<feature type="transmembrane region" description="Helical" evidence="1">
    <location>
        <begin position="145"/>
        <end position="163"/>
    </location>
</feature>
<organism evidence="2 3">
    <name type="scientific">Neocucurbitaria cava</name>
    <dbReference type="NCBI Taxonomy" id="798079"/>
    <lineage>
        <taxon>Eukaryota</taxon>
        <taxon>Fungi</taxon>
        <taxon>Dikarya</taxon>
        <taxon>Ascomycota</taxon>
        <taxon>Pezizomycotina</taxon>
        <taxon>Dothideomycetes</taxon>
        <taxon>Pleosporomycetidae</taxon>
        <taxon>Pleosporales</taxon>
        <taxon>Pleosporineae</taxon>
        <taxon>Cucurbitariaceae</taxon>
        <taxon>Neocucurbitaria</taxon>
    </lineage>
</organism>
<dbReference type="Pfam" id="PF20246">
    <property type="entry name" value="DUF6601"/>
    <property type="match status" value="1"/>
</dbReference>
<accession>A0A9W8YG51</accession>
<comment type="caution">
    <text evidence="2">The sequence shown here is derived from an EMBL/GenBank/DDBJ whole genome shotgun (WGS) entry which is preliminary data.</text>
</comment>
<proteinExistence type="predicted"/>
<name>A0A9W8YG51_9PLEO</name>
<keyword evidence="1" id="KW-0472">Membrane</keyword>
<dbReference type="PANTHER" id="PTHR34414:SF1">
    <property type="entry name" value="SUBTILISIN-LIKE SERINE PROTEASE"/>
    <property type="match status" value="1"/>
</dbReference>
<keyword evidence="1" id="KW-0812">Transmembrane</keyword>
<gene>
    <name evidence="2" type="ORF">N0V83_001973</name>
</gene>
<dbReference type="PANTHER" id="PTHR34414">
    <property type="entry name" value="HET DOMAIN-CONTAINING PROTEIN-RELATED"/>
    <property type="match status" value="1"/>
</dbReference>
<dbReference type="Proteomes" id="UP001140560">
    <property type="component" value="Unassembled WGS sequence"/>
</dbReference>
<evidence type="ECO:0000313" key="2">
    <source>
        <dbReference type="EMBL" id="KAJ4374895.1"/>
    </source>
</evidence>
<dbReference type="OrthoDB" id="5086500at2759"/>
<feature type="transmembrane region" description="Helical" evidence="1">
    <location>
        <begin position="183"/>
        <end position="209"/>
    </location>
</feature>
<evidence type="ECO:0000313" key="3">
    <source>
        <dbReference type="Proteomes" id="UP001140560"/>
    </source>
</evidence>
<keyword evidence="3" id="KW-1185">Reference proteome</keyword>
<dbReference type="InterPro" id="IPR046536">
    <property type="entry name" value="DUF6601"/>
</dbReference>
<protein>
    <submittedName>
        <fullName evidence="2">Uncharacterized protein</fullName>
    </submittedName>
</protein>
<dbReference type="AlphaFoldDB" id="A0A9W8YG51"/>
<evidence type="ECO:0000256" key="1">
    <source>
        <dbReference type="SAM" id="Phobius"/>
    </source>
</evidence>
<keyword evidence="1" id="KW-1133">Transmembrane helix</keyword>
<sequence length="225" mass="24989">MVIVIIDLDLRKASPAFPTLPGLLENAPLGFLLSYVALVEREIDLNMAINHGLMPKEITWPSWLTLVEEIVCVSSQAKSYLVDTSPASSEVSLKHRVPVNPRFYYGELRLGRLNWIYRLVLGRPRGYMSGCTTYGAFMRENINSLITLFAYTTIVLSAMQVGLGTEFLANNYAFGMASYVFSIFSILAPLACIVAILGVIAMMFVINLTRTLKIRGTRRRQGAGV</sequence>
<dbReference type="EMBL" id="JAPEUY010000003">
    <property type="protein sequence ID" value="KAJ4374895.1"/>
    <property type="molecule type" value="Genomic_DNA"/>
</dbReference>
<reference evidence="2" key="1">
    <citation type="submission" date="2022-10" db="EMBL/GenBank/DDBJ databases">
        <title>Tapping the CABI collections for fungal endophytes: first genome assemblies for Collariella, Neodidymelliopsis, Ascochyta clinopodiicola, Didymella pomorum, Didymosphaeria variabile, Neocosmospora piperis and Neocucurbitaria cava.</title>
        <authorList>
            <person name="Hill R."/>
        </authorList>
    </citation>
    <scope>NUCLEOTIDE SEQUENCE</scope>
    <source>
        <strain evidence="2">IMI 356814</strain>
    </source>
</reference>